<comment type="cofactor">
    <cofactor evidence="2">
        <name>Ca(2+)</name>
        <dbReference type="ChEBI" id="CHEBI:29108"/>
    </cofactor>
</comment>
<dbReference type="CDD" id="cd11339">
    <property type="entry name" value="AmyAc_bac_CMD_like_2"/>
    <property type="match status" value="1"/>
</dbReference>
<dbReference type="EMBL" id="LFZW01000001">
    <property type="protein sequence ID" value="KMY49061.1"/>
    <property type="molecule type" value="Genomic_DNA"/>
</dbReference>
<dbReference type="SMART" id="SM00642">
    <property type="entry name" value="Aamy"/>
    <property type="match status" value="1"/>
</dbReference>
<feature type="chain" id="PRO_5005524564" description="alpha-amylase" evidence="12">
    <location>
        <begin position="24"/>
        <end position="513"/>
    </location>
</feature>
<dbReference type="Pfam" id="PF00128">
    <property type="entry name" value="Alpha-amylase"/>
    <property type="match status" value="1"/>
</dbReference>
<evidence type="ECO:0000256" key="8">
    <source>
        <dbReference type="ARBA" id="ARBA00022837"/>
    </source>
</evidence>
<dbReference type="GO" id="GO:0005509">
    <property type="term" value="F:calcium ion binding"/>
    <property type="evidence" value="ECO:0007669"/>
    <property type="project" value="InterPro"/>
</dbReference>
<protein>
    <recommendedName>
        <fullName evidence="4">alpha-amylase</fullName>
        <ecNumber evidence="4">3.2.1.1</ecNumber>
    </recommendedName>
</protein>
<gene>
    <name evidence="14" type="ORF">AC625_05660</name>
</gene>
<dbReference type="EC" id="3.2.1.1" evidence="4"/>
<dbReference type="OrthoDB" id="9805159at2"/>
<feature type="domain" description="Glycosyl hydrolase family 13 catalytic" evidence="13">
    <location>
        <begin position="38"/>
        <end position="386"/>
    </location>
</feature>
<keyword evidence="9" id="KW-0119">Carbohydrate metabolism</keyword>
<organism evidence="14 15">
    <name type="scientific">Peribacillus loiseleuriae</name>
    <dbReference type="NCBI Taxonomy" id="1679170"/>
    <lineage>
        <taxon>Bacteria</taxon>
        <taxon>Bacillati</taxon>
        <taxon>Bacillota</taxon>
        <taxon>Bacilli</taxon>
        <taxon>Bacillales</taxon>
        <taxon>Bacillaceae</taxon>
        <taxon>Peribacillus</taxon>
    </lineage>
</organism>
<evidence type="ECO:0000256" key="9">
    <source>
        <dbReference type="ARBA" id="ARBA00023277"/>
    </source>
</evidence>
<dbReference type="SUPFAM" id="SSF51445">
    <property type="entry name" value="(Trans)glycosidases"/>
    <property type="match status" value="1"/>
</dbReference>
<keyword evidence="11" id="KW-1133">Transmembrane helix</keyword>
<dbReference type="PANTHER" id="PTHR10357:SF215">
    <property type="entry name" value="ALPHA-AMYLASE 1"/>
    <property type="match status" value="1"/>
</dbReference>
<feature type="transmembrane region" description="Helical" evidence="11">
    <location>
        <begin position="482"/>
        <end position="503"/>
    </location>
</feature>
<keyword evidence="7" id="KW-0378">Hydrolase</keyword>
<evidence type="ECO:0000256" key="5">
    <source>
        <dbReference type="ARBA" id="ARBA00022723"/>
    </source>
</evidence>
<dbReference type="InterPro" id="IPR013777">
    <property type="entry name" value="A-amylase-like"/>
</dbReference>
<feature type="signal peptide" evidence="12">
    <location>
        <begin position="1"/>
        <end position="23"/>
    </location>
</feature>
<keyword evidence="5" id="KW-0479">Metal-binding</keyword>
<dbReference type="PANTHER" id="PTHR10357">
    <property type="entry name" value="ALPHA-AMYLASE FAMILY MEMBER"/>
    <property type="match status" value="1"/>
</dbReference>
<dbReference type="SUPFAM" id="SSF51011">
    <property type="entry name" value="Glycosyl hydrolase domain"/>
    <property type="match status" value="1"/>
</dbReference>
<evidence type="ECO:0000256" key="6">
    <source>
        <dbReference type="ARBA" id="ARBA00022729"/>
    </source>
</evidence>
<dbReference type="RefSeq" id="WP_049680393.1">
    <property type="nucleotide sequence ID" value="NZ_LFZW01000001.1"/>
</dbReference>
<name>A0A0K9GR47_9BACI</name>
<evidence type="ECO:0000259" key="13">
    <source>
        <dbReference type="SMART" id="SM00642"/>
    </source>
</evidence>
<reference evidence="15" key="1">
    <citation type="submission" date="2015-07" db="EMBL/GenBank/DDBJ databases">
        <title>Genome sequencing project for genomic taxonomy and phylogenomics of Bacillus-like bacteria.</title>
        <authorList>
            <person name="Liu B."/>
            <person name="Wang J."/>
            <person name="Zhu Y."/>
            <person name="Liu G."/>
            <person name="Chen Q."/>
            <person name="Chen Z."/>
            <person name="Lan J."/>
            <person name="Che J."/>
            <person name="Ge C."/>
            <person name="Shi H."/>
            <person name="Pan Z."/>
            <person name="Liu X."/>
        </authorList>
    </citation>
    <scope>NUCLEOTIDE SEQUENCE [LARGE SCALE GENOMIC DNA]</scope>
    <source>
        <strain evidence="15">FJAT-27997</strain>
    </source>
</reference>
<accession>A0A0K9GR47</accession>
<evidence type="ECO:0000256" key="7">
    <source>
        <dbReference type="ARBA" id="ARBA00022801"/>
    </source>
</evidence>
<evidence type="ECO:0000256" key="10">
    <source>
        <dbReference type="ARBA" id="ARBA00023295"/>
    </source>
</evidence>
<keyword evidence="6 12" id="KW-0732">Signal</keyword>
<comment type="similarity">
    <text evidence="3">Belongs to the glycosyl hydrolase 13 family.</text>
</comment>
<dbReference type="Gene3D" id="3.20.20.80">
    <property type="entry name" value="Glycosidases"/>
    <property type="match status" value="1"/>
</dbReference>
<evidence type="ECO:0000313" key="15">
    <source>
        <dbReference type="Proteomes" id="UP000037146"/>
    </source>
</evidence>
<keyword evidence="10" id="KW-0326">Glycosidase</keyword>
<proteinExistence type="inferred from homology"/>
<dbReference type="GO" id="GO:0005975">
    <property type="term" value="P:carbohydrate metabolic process"/>
    <property type="evidence" value="ECO:0007669"/>
    <property type="project" value="InterPro"/>
</dbReference>
<keyword evidence="11" id="KW-0472">Membrane</keyword>
<dbReference type="Gene3D" id="2.60.40.1180">
    <property type="entry name" value="Golgi alpha-mannosidase II"/>
    <property type="match status" value="1"/>
</dbReference>
<evidence type="ECO:0000256" key="3">
    <source>
        <dbReference type="ARBA" id="ARBA00008061"/>
    </source>
</evidence>
<dbReference type="GO" id="GO:0016829">
    <property type="term" value="F:lyase activity"/>
    <property type="evidence" value="ECO:0007669"/>
    <property type="project" value="UniProtKB-KW"/>
</dbReference>
<evidence type="ECO:0000256" key="2">
    <source>
        <dbReference type="ARBA" id="ARBA00001913"/>
    </source>
</evidence>
<keyword evidence="14" id="KW-0456">Lyase</keyword>
<evidence type="ECO:0000256" key="12">
    <source>
        <dbReference type="SAM" id="SignalP"/>
    </source>
</evidence>
<sequence length="513" mass="59654">MRKRAFSLILFSFLLIYALPAGAVYKEERKWQDEIIYSLMIDRFNNGDTKNDKDVDVKDPLAYQGGDFAGITDKLDYIKDMGFTAIMLTPVFDNEDGGYHGYWVNDFYNTDEHFGTMDEFKQLVAEAHKRDMKIILDFVVNHVGPNHPWVNDPEKQDWFHEKKGITNWNDQSEVETGWVYDLPDLNQDNRETRKYLLDAAKWWIQETDIDGYRLDTVKHVAKDFWRDFSKAVKEEKKDFYLIGEVWVEDPNIIADYQDTGIDGFMDFPQNSSMRDAFSKPDQSLNFLFSALDRNEKMFTHPELLGQFIDNHDMTRFTHEIAANKENPETRWKLALTYMYTTPGIPIIYYGSEIAMNGGNDPDNRRLMGFKADPVLMDYITKISEIRQKHPALMKGELELLHANDSSAVFKRTFEDDTIVVVINNSSKSQTIDLDADKLGNDKELRGLVEYDLVRNNDGKYSIIIDREKAEIYTLSDKSGLNIPYLVVTGVVIFAFVIFIVFILKRSKRNRSFQ</sequence>
<dbReference type="InterPro" id="IPR006047">
    <property type="entry name" value="GH13_cat_dom"/>
</dbReference>
<comment type="caution">
    <text evidence="14">The sequence shown here is derived from an EMBL/GenBank/DDBJ whole genome shotgun (WGS) entry which is preliminary data.</text>
</comment>
<dbReference type="STRING" id="1679170.AC625_05660"/>
<evidence type="ECO:0000256" key="11">
    <source>
        <dbReference type="SAM" id="Phobius"/>
    </source>
</evidence>
<dbReference type="GO" id="GO:0004556">
    <property type="term" value="F:alpha-amylase activity"/>
    <property type="evidence" value="ECO:0007669"/>
    <property type="project" value="UniProtKB-EC"/>
</dbReference>
<comment type="catalytic activity">
    <reaction evidence="1">
        <text>Endohydrolysis of (1-&gt;4)-alpha-D-glucosidic linkages in polysaccharides containing three or more (1-&gt;4)-alpha-linked D-glucose units.</text>
        <dbReference type="EC" id="3.2.1.1"/>
    </reaction>
</comment>
<evidence type="ECO:0000313" key="14">
    <source>
        <dbReference type="EMBL" id="KMY49061.1"/>
    </source>
</evidence>
<dbReference type="PATRIC" id="fig|1679170.3.peg.1211"/>
<dbReference type="AlphaFoldDB" id="A0A0K9GR47"/>
<evidence type="ECO:0000256" key="4">
    <source>
        <dbReference type="ARBA" id="ARBA00012595"/>
    </source>
</evidence>
<dbReference type="PIRSF" id="PIRSF001024">
    <property type="entry name" value="Alph-amyl_fung"/>
    <property type="match status" value="1"/>
</dbReference>
<keyword evidence="8" id="KW-0106">Calcium</keyword>
<dbReference type="InterPro" id="IPR017853">
    <property type="entry name" value="GH"/>
</dbReference>
<keyword evidence="11" id="KW-0812">Transmembrane</keyword>
<evidence type="ECO:0000256" key="1">
    <source>
        <dbReference type="ARBA" id="ARBA00000548"/>
    </source>
</evidence>
<dbReference type="Proteomes" id="UP000037146">
    <property type="component" value="Unassembled WGS sequence"/>
</dbReference>
<keyword evidence="15" id="KW-1185">Reference proteome</keyword>
<dbReference type="InterPro" id="IPR013780">
    <property type="entry name" value="Glyco_hydro_b"/>
</dbReference>